<sequence>MTVFAGLDVHKKYFHATALEESGDVLVQKNYPNGSEGYDSLLAKTVFRISTPILIDRKKNERITKEIKKDIGVCKCLYLRRNALICFLFQF</sequence>
<dbReference type="AlphaFoldDB" id="A0A133U398"/>
<gene>
    <name evidence="1" type="ORF">AKJ57_06515</name>
</gene>
<dbReference type="Proteomes" id="UP000070163">
    <property type="component" value="Unassembled WGS sequence"/>
</dbReference>
<reference evidence="1 2" key="1">
    <citation type="journal article" date="2016" name="Sci. Rep.">
        <title>Metabolic traits of an uncultured archaeal lineage -MSBL1- from brine pools of the Red Sea.</title>
        <authorList>
            <person name="Mwirichia R."/>
            <person name="Alam I."/>
            <person name="Rashid M."/>
            <person name="Vinu M."/>
            <person name="Ba-Alawi W."/>
            <person name="Anthony Kamau A."/>
            <person name="Kamanda Ngugi D."/>
            <person name="Goker M."/>
            <person name="Klenk H.P."/>
            <person name="Bajic V."/>
            <person name="Stingl U."/>
        </authorList>
    </citation>
    <scope>NUCLEOTIDE SEQUENCE [LARGE SCALE GENOMIC DNA]</scope>
    <source>
        <strain evidence="1">SCGC-AAA259A05</strain>
    </source>
</reference>
<keyword evidence="2" id="KW-1185">Reference proteome</keyword>
<proteinExistence type="predicted"/>
<evidence type="ECO:0000313" key="1">
    <source>
        <dbReference type="EMBL" id="KXA88662.1"/>
    </source>
</evidence>
<protein>
    <submittedName>
        <fullName evidence="1">Uncharacterized protein</fullName>
    </submittedName>
</protein>
<comment type="caution">
    <text evidence="1">The sequence shown here is derived from an EMBL/GenBank/DDBJ whole genome shotgun (WGS) entry which is preliminary data.</text>
</comment>
<name>A0A133U398_9EURY</name>
<accession>A0A133U398</accession>
<organism evidence="1 2">
    <name type="scientific">candidate division MSBL1 archaeon SCGC-AAA259A05</name>
    <dbReference type="NCBI Taxonomy" id="1698259"/>
    <lineage>
        <taxon>Archaea</taxon>
        <taxon>Methanobacteriati</taxon>
        <taxon>Methanobacteriota</taxon>
        <taxon>candidate division MSBL1</taxon>
    </lineage>
</organism>
<evidence type="ECO:0000313" key="2">
    <source>
        <dbReference type="Proteomes" id="UP000070163"/>
    </source>
</evidence>
<dbReference type="EMBL" id="LHXJ01000135">
    <property type="protein sequence ID" value="KXA88662.1"/>
    <property type="molecule type" value="Genomic_DNA"/>
</dbReference>